<sequence length="139" mass="15338">MLEKYERLVYLLLTRQQVQQQQGPQAQQQQQQHLHNHIQQQLQQHLQQQQQQQQHYHHAKIVLPFGGRTFTFSIQSKNPMVIQVGSPVSVVFDRNGGAGVPTIVVGQAAPGGVAGLGGTRDLGGQAALVIKAEPVDPQQ</sequence>
<evidence type="ECO:0000313" key="2">
    <source>
        <dbReference type="Proteomes" id="UP000663864"/>
    </source>
</evidence>
<dbReference type="EMBL" id="CAJNOT010002483">
    <property type="protein sequence ID" value="CAF1319790.1"/>
    <property type="molecule type" value="Genomic_DNA"/>
</dbReference>
<accession>A0A815ETL2</accession>
<proteinExistence type="predicted"/>
<protein>
    <submittedName>
        <fullName evidence="1">Uncharacterized protein</fullName>
    </submittedName>
</protein>
<gene>
    <name evidence="1" type="ORF">ZHD862_LOCUS28948</name>
</gene>
<reference evidence="1" key="1">
    <citation type="submission" date="2021-02" db="EMBL/GenBank/DDBJ databases">
        <authorList>
            <person name="Nowell W R."/>
        </authorList>
    </citation>
    <scope>NUCLEOTIDE SEQUENCE</scope>
</reference>
<dbReference type="AlphaFoldDB" id="A0A815ETL2"/>
<organism evidence="1 2">
    <name type="scientific">Rotaria sordida</name>
    <dbReference type="NCBI Taxonomy" id="392033"/>
    <lineage>
        <taxon>Eukaryota</taxon>
        <taxon>Metazoa</taxon>
        <taxon>Spiralia</taxon>
        <taxon>Gnathifera</taxon>
        <taxon>Rotifera</taxon>
        <taxon>Eurotatoria</taxon>
        <taxon>Bdelloidea</taxon>
        <taxon>Philodinida</taxon>
        <taxon>Philodinidae</taxon>
        <taxon>Rotaria</taxon>
    </lineage>
</organism>
<dbReference type="Proteomes" id="UP000663864">
    <property type="component" value="Unassembled WGS sequence"/>
</dbReference>
<evidence type="ECO:0000313" key="1">
    <source>
        <dbReference type="EMBL" id="CAF1319790.1"/>
    </source>
</evidence>
<name>A0A815ETL2_9BILA</name>
<comment type="caution">
    <text evidence="1">The sequence shown here is derived from an EMBL/GenBank/DDBJ whole genome shotgun (WGS) entry which is preliminary data.</text>
</comment>